<dbReference type="InterPro" id="IPR021625">
    <property type="entry name" value="PI31_Prot_N"/>
</dbReference>
<feature type="non-terminal residue" evidence="2">
    <location>
        <position position="1"/>
    </location>
</feature>
<reference evidence="2 3" key="1">
    <citation type="submission" date="2020-02" db="EMBL/GenBank/DDBJ databases">
        <title>Draft genome sequence of Haematococcus lacustris strain NIES-144.</title>
        <authorList>
            <person name="Morimoto D."/>
            <person name="Nakagawa S."/>
            <person name="Yoshida T."/>
            <person name="Sawayama S."/>
        </authorList>
    </citation>
    <scope>NUCLEOTIDE SEQUENCE [LARGE SCALE GENOMIC DNA]</scope>
    <source>
        <strain evidence="2 3">NIES-144</strain>
    </source>
</reference>
<dbReference type="AlphaFoldDB" id="A0A699YHT6"/>
<feature type="domain" description="PI31 proteasome regulator N-terminal" evidence="1">
    <location>
        <begin position="24"/>
        <end position="155"/>
    </location>
</feature>
<protein>
    <submittedName>
        <fullName evidence="2">PI31_Prot_N domain-containing protein</fullName>
    </submittedName>
</protein>
<accession>A0A699YHT6</accession>
<organism evidence="2 3">
    <name type="scientific">Haematococcus lacustris</name>
    <name type="common">Green alga</name>
    <name type="synonym">Haematococcus pluvialis</name>
    <dbReference type="NCBI Taxonomy" id="44745"/>
    <lineage>
        <taxon>Eukaryota</taxon>
        <taxon>Viridiplantae</taxon>
        <taxon>Chlorophyta</taxon>
        <taxon>core chlorophytes</taxon>
        <taxon>Chlorophyceae</taxon>
        <taxon>CS clade</taxon>
        <taxon>Chlamydomonadales</taxon>
        <taxon>Haematococcaceae</taxon>
        <taxon>Haematococcus</taxon>
    </lineage>
</organism>
<name>A0A699YHT6_HAELA</name>
<dbReference type="EMBL" id="BLLF01000260">
    <property type="protein sequence ID" value="GFH09760.1"/>
    <property type="molecule type" value="Genomic_DNA"/>
</dbReference>
<keyword evidence="3" id="KW-1185">Reference proteome</keyword>
<dbReference type="Pfam" id="PF11566">
    <property type="entry name" value="PI31_Prot_N"/>
    <property type="match status" value="1"/>
</dbReference>
<dbReference type="Proteomes" id="UP000485058">
    <property type="component" value="Unassembled WGS sequence"/>
</dbReference>
<comment type="caution">
    <text evidence="2">The sequence shown here is derived from an EMBL/GenBank/DDBJ whole genome shotgun (WGS) entry which is preliminary data.</text>
</comment>
<evidence type="ECO:0000313" key="2">
    <source>
        <dbReference type="EMBL" id="GFH09760.1"/>
    </source>
</evidence>
<sequence length="160" mass="17695">MGDLTELLPLAVPKPASVGTRGAALALACHCVMVREGFTVEEPQFASSRIRRSSPPANWQMYGPMEWNFVYSHSSKLNLFKLIVSLHEKSGRAFVHCSEDLNPNNIQILGLQLENYVPETAAGLKGTDWTGIMTNMQGLEAFYLQHIVRPLLDGAEDLPL</sequence>
<evidence type="ECO:0000313" key="3">
    <source>
        <dbReference type="Proteomes" id="UP000485058"/>
    </source>
</evidence>
<evidence type="ECO:0000259" key="1">
    <source>
        <dbReference type="Pfam" id="PF11566"/>
    </source>
</evidence>
<feature type="non-terminal residue" evidence="2">
    <location>
        <position position="160"/>
    </location>
</feature>
<gene>
    <name evidence="2" type="ORF">HaLaN_04963</name>
</gene>
<dbReference type="Gene3D" id="3.40.1000.30">
    <property type="match status" value="1"/>
</dbReference>
<proteinExistence type="predicted"/>